<dbReference type="AlphaFoldDB" id="A0A518K2A0"/>
<dbReference type="KEGG" id="bmei:Spa11_01020"/>
<reference evidence="2 3" key="1">
    <citation type="submission" date="2019-02" db="EMBL/GenBank/DDBJ databases">
        <title>Deep-cultivation of Planctomycetes and their phenomic and genomic characterization uncovers novel biology.</title>
        <authorList>
            <person name="Wiegand S."/>
            <person name="Jogler M."/>
            <person name="Boedeker C."/>
            <person name="Pinto D."/>
            <person name="Vollmers J."/>
            <person name="Rivas-Marin E."/>
            <person name="Kohn T."/>
            <person name="Peeters S.H."/>
            <person name="Heuer A."/>
            <person name="Rast P."/>
            <person name="Oberbeckmann S."/>
            <person name="Bunk B."/>
            <person name="Jeske O."/>
            <person name="Meyerdierks A."/>
            <person name="Storesund J.E."/>
            <person name="Kallscheuer N."/>
            <person name="Luecker S."/>
            <person name="Lage O.M."/>
            <person name="Pohl T."/>
            <person name="Merkel B.J."/>
            <person name="Hornburger P."/>
            <person name="Mueller R.-W."/>
            <person name="Bruemmer F."/>
            <person name="Labrenz M."/>
            <person name="Spormann A.M."/>
            <person name="Op den Camp H."/>
            <person name="Overmann J."/>
            <person name="Amann R."/>
            <person name="Jetten M.S.M."/>
            <person name="Mascher T."/>
            <person name="Medema M.H."/>
            <person name="Devos D.P."/>
            <person name="Kaster A.-K."/>
            <person name="Ovreas L."/>
            <person name="Rohde M."/>
            <person name="Galperin M.Y."/>
            <person name="Jogler C."/>
        </authorList>
    </citation>
    <scope>NUCLEOTIDE SEQUENCE [LARGE SCALE GENOMIC DNA]</scope>
    <source>
        <strain evidence="2 3">Spa11</strain>
    </source>
</reference>
<evidence type="ECO:0000313" key="3">
    <source>
        <dbReference type="Proteomes" id="UP000316426"/>
    </source>
</evidence>
<gene>
    <name evidence="2" type="ORF">Spa11_01020</name>
</gene>
<feature type="region of interest" description="Disordered" evidence="1">
    <location>
        <begin position="58"/>
        <end position="77"/>
    </location>
</feature>
<dbReference type="RefSeq" id="WP_145105315.1">
    <property type="nucleotide sequence ID" value="NZ_CP036349.1"/>
</dbReference>
<proteinExistence type="predicted"/>
<protein>
    <submittedName>
        <fullName evidence="2">Uncharacterized protein</fullName>
    </submittedName>
</protein>
<name>A0A518K2A0_9BACT</name>
<organism evidence="2 3">
    <name type="scientific">Botrimarina mediterranea</name>
    <dbReference type="NCBI Taxonomy" id="2528022"/>
    <lineage>
        <taxon>Bacteria</taxon>
        <taxon>Pseudomonadati</taxon>
        <taxon>Planctomycetota</taxon>
        <taxon>Planctomycetia</taxon>
        <taxon>Pirellulales</taxon>
        <taxon>Lacipirellulaceae</taxon>
        <taxon>Botrimarina</taxon>
    </lineage>
</organism>
<keyword evidence="3" id="KW-1185">Reference proteome</keyword>
<dbReference type="EMBL" id="CP036349">
    <property type="protein sequence ID" value="QDV71933.1"/>
    <property type="molecule type" value="Genomic_DNA"/>
</dbReference>
<accession>A0A518K2A0</accession>
<sequence>MNSRDFKEIERLVSALHDDGLSRRDLARLEELLKDDPAAQRRYRELVDTHIALCVASSSMETEPSGKEPANRSQSAPLVLPPLRGASVLPKPTSWAWPLATVMVALVAGSLLFMPGSDPAPRGAGSVLGPSQQAGLTTLPAITHVSWEGPAFQSHVDQALPQTRVLPGAITLRLQEGKTAEGYVFCLYPGTSVDLVATFDATGENSLSIVEFTGGEQPATKKLTFHNAGEGPRPFHANPAAKNRRYGVLGHWTESNPGPLPRFFLLTGVHKLAQATLDAEWRLSELEVLLENEDAVHIGWDDSGPAPVAGESYQADGDYDDLAASLFFTPIAGMRWPDSPGQCVVSGNVDSQLAIPDDVGSGFEFDLPPGGRAIVKGFSEASYPSGMVLIDAESNEVLWSRVKPRARTAHLGAACISNHSQSLQKLRLVAVYKASAAEDAVWQASAVKTLYEQPRFRILGFDDSLGDEDYNDVRANLLIESGSASTLSSESL</sequence>
<evidence type="ECO:0000313" key="2">
    <source>
        <dbReference type="EMBL" id="QDV71933.1"/>
    </source>
</evidence>
<dbReference type="Proteomes" id="UP000316426">
    <property type="component" value="Chromosome"/>
</dbReference>
<evidence type="ECO:0000256" key="1">
    <source>
        <dbReference type="SAM" id="MobiDB-lite"/>
    </source>
</evidence>